<evidence type="ECO:0000259" key="5">
    <source>
        <dbReference type="PROSITE" id="PS50931"/>
    </source>
</evidence>
<dbReference type="PRINTS" id="PR00039">
    <property type="entry name" value="HTHLYSR"/>
</dbReference>
<keyword evidence="3" id="KW-0238">DNA-binding</keyword>
<dbReference type="Gene3D" id="3.40.190.290">
    <property type="match status" value="1"/>
</dbReference>
<evidence type="ECO:0000313" key="7">
    <source>
        <dbReference type="Proteomes" id="UP001501222"/>
    </source>
</evidence>
<dbReference type="Gene3D" id="1.10.10.10">
    <property type="entry name" value="Winged helix-like DNA-binding domain superfamily/Winged helix DNA-binding domain"/>
    <property type="match status" value="1"/>
</dbReference>
<proteinExistence type="inferred from homology"/>
<dbReference type="PANTHER" id="PTHR30346:SF29">
    <property type="entry name" value="LYSR SUBSTRATE-BINDING"/>
    <property type="match status" value="1"/>
</dbReference>
<keyword evidence="4" id="KW-0804">Transcription</keyword>
<reference evidence="7" key="1">
    <citation type="journal article" date="2019" name="Int. J. Syst. Evol. Microbiol.">
        <title>The Global Catalogue of Microorganisms (GCM) 10K type strain sequencing project: providing services to taxonomists for standard genome sequencing and annotation.</title>
        <authorList>
            <consortium name="The Broad Institute Genomics Platform"/>
            <consortium name="The Broad Institute Genome Sequencing Center for Infectious Disease"/>
            <person name="Wu L."/>
            <person name="Ma J."/>
        </authorList>
    </citation>
    <scope>NUCLEOTIDE SEQUENCE [LARGE SCALE GENOMIC DNA]</scope>
    <source>
        <strain evidence="7">JCM 16928</strain>
    </source>
</reference>
<dbReference type="EMBL" id="BAABAA010000002">
    <property type="protein sequence ID" value="GAA3550215.1"/>
    <property type="molecule type" value="Genomic_DNA"/>
</dbReference>
<evidence type="ECO:0000256" key="2">
    <source>
        <dbReference type="ARBA" id="ARBA00023015"/>
    </source>
</evidence>
<dbReference type="InterPro" id="IPR000847">
    <property type="entry name" value="LysR_HTH_N"/>
</dbReference>
<dbReference type="InterPro" id="IPR036388">
    <property type="entry name" value="WH-like_DNA-bd_sf"/>
</dbReference>
<dbReference type="CDD" id="cd05466">
    <property type="entry name" value="PBP2_LTTR_substrate"/>
    <property type="match status" value="1"/>
</dbReference>
<sequence length="291" mass="32431">MMILDRLVAEDLEAFAVFAKHRNFTHAAGELHVSQPALHARVRKLEQTLGKQLYERQGRKLLLTATGDQLAAFANDSRARAAAFLDELDVLPPRPLVLAAGSGAYLYVIGEVLRRYLAREPGLRLMTTDSDATVTAIRDGSADFGVTALTIPPDDLDCEPLAQYPQVLAVRPGHRLADRRTVRLKDLHGEALVVPPKTRPHRQQLERSLLDAGVDWTVAVEAEGWNLLVHFVRLGVGPAVVNGFVRTPAAVRTIPVKDLPPIRYYLVTRRNRPADQRLDLLRELLQRHVLK</sequence>
<dbReference type="InterPro" id="IPR036390">
    <property type="entry name" value="WH_DNA-bd_sf"/>
</dbReference>
<keyword evidence="7" id="KW-1185">Reference proteome</keyword>
<gene>
    <name evidence="6" type="primary">cynR</name>
    <name evidence="6" type="ORF">GCM10022235_17310</name>
</gene>
<dbReference type="Pfam" id="PF03466">
    <property type="entry name" value="LysR_substrate"/>
    <property type="match status" value="1"/>
</dbReference>
<dbReference type="SUPFAM" id="SSF46785">
    <property type="entry name" value="Winged helix' DNA-binding domain"/>
    <property type="match status" value="1"/>
</dbReference>
<comment type="caution">
    <text evidence="6">The sequence shown here is derived from an EMBL/GenBank/DDBJ whole genome shotgun (WGS) entry which is preliminary data.</text>
</comment>
<evidence type="ECO:0000256" key="1">
    <source>
        <dbReference type="ARBA" id="ARBA00009437"/>
    </source>
</evidence>
<evidence type="ECO:0000313" key="6">
    <source>
        <dbReference type="EMBL" id="GAA3550215.1"/>
    </source>
</evidence>
<protein>
    <submittedName>
        <fullName evidence="6">Transcriptional regulator CynR</fullName>
    </submittedName>
</protein>
<name>A0ABP6WJR8_9ACTN</name>
<keyword evidence="2" id="KW-0805">Transcription regulation</keyword>
<dbReference type="InterPro" id="IPR005119">
    <property type="entry name" value="LysR_subst-bd"/>
</dbReference>
<dbReference type="PANTHER" id="PTHR30346">
    <property type="entry name" value="TRANSCRIPTIONAL DUAL REGULATOR HCAR-RELATED"/>
    <property type="match status" value="1"/>
</dbReference>
<dbReference type="SUPFAM" id="SSF53850">
    <property type="entry name" value="Periplasmic binding protein-like II"/>
    <property type="match status" value="1"/>
</dbReference>
<dbReference type="Pfam" id="PF00126">
    <property type="entry name" value="HTH_1"/>
    <property type="match status" value="1"/>
</dbReference>
<dbReference type="PROSITE" id="PS50931">
    <property type="entry name" value="HTH_LYSR"/>
    <property type="match status" value="1"/>
</dbReference>
<dbReference type="Proteomes" id="UP001501222">
    <property type="component" value="Unassembled WGS sequence"/>
</dbReference>
<evidence type="ECO:0000256" key="4">
    <source>
        <dbReference type="ARBA" id="ARBA00023163"/>
    </source>
</evidence>
<feature type="domain" description="HTH lysR-type" evidence="5">
    <location>
        <begin position="7"/>
        <end position="64"/>
    </location>
</feature>
<evidence type="ECO:0000256" key="3">
    <source>
        <dbReference type="ARBA" id="ARBA00023125"/>
    </source>
</evidence>
<accession>A0ABP6WJR8</accession>
<comment type="similarity">
    <text evidence="1">Belongs to the LysR transcriptional regulatory family.</text>
</comment>
<organism evidence="6 7">
    <name type="scientific">Kribbella ginsengisoli</name>
    <dbReference type="NCBI Taxonomy" id="363865"/>
    <lineage>
        <taxon>Bacteria</taxon>
        <taxon>Bacillati</taxon>
        <taxon>Actinomycetota</taxon>
        <taxon>Actinomycetes</taxon>
        <taxon>Propionibacteriales</taxon>
        <taxon>Kribbellaceae</taxon>
        <taxon>Kribbella</taxon>
    </lineage>
</organism>